<protein>
    <submittedName>
        <fullName evidence="3">Terminase large subunit</fullName>
    </submittedName>
</protein>
<dbReference type="PANTHER" id="PTHR41287:SF1">
    <property type="entry name" value="PROTEIN YMFN"/>
    <property type="match status" value="1"/>
</dbReference>
<dbReference type="Pfam" id="PF03354">
    <property type="entry name" value="TerL_ATPase"/>
    <property type="match status" value="1"/>
</dbReference>
<proteinExistence type="predicted"/>
<dbReference type="Pfam" id="PF20441">
    <property type="entry name" value="TerL_nuclease"/>
    <property type="match status" value="1"/>
</dbReference>
<feature type="domain" description="Terminase large subunit-like ATPase" evidence="1">
    <location>
        <begin position="85"/>
        <end position="263"/>
    </location>
</feature>
<dbReference type="InterPro" id="IPR046462">
    <property type="entry name" value="TerL_nuclease"/>
</dbReference>
<sequence>MVEVDNFETAIQWSKDVISGNTLANIEQKQAAQRFVDDLESDKWDFKHHQFDFVIGLIEGTIVHVQGENKEGVSYKDTPMYLQAWQKFVCVNLFGFFEKGTNIRRFNEALIFLPRKQGKTAFAASLTWAKNIVDRASGSKTYIVANSLKQTQESFGFLTYNVEKIRNDVKKMRIRDNNQEHSVHVDFGDGYCDIFAIANQDDKLDSLNGNALILDEIHSWKKAGAKKYILMKNSQKAYRNKLLMGISTAGDIANGFLAQRVTTLKKVLSGTIKDKAYDSYFIFLCTAEQDEKGNIINPVTREITTIDDPDVLASVTPSLDVTVTLDDLITEARQALLEPQLKAEFLNKSLNIFTNSMDAYFDIDEFRFSNKQHSWTMEELSKLPITWYGGADLSKMHDLTASALYGNYEYKGKSIDIVITHAFFPKSRAIEKAQEDDIPLFEWQEEGWATLSNTETILYDDIVKWFMEMRDKGFKIKSVHFDKKFGREFFMMMKKQKFKMVDAPQQFWKKSEGFRRIEFKAKNKELYYVNNMAYEYCVANVKAIEKTDDAIQFEKVMPNQRIDLFDASVFASRGMLEEKEQKSKKDAWGIGN</sequence>
<dbReference type="EMBL" id="WWDJ01000115">
    <property type="protein sequence ID" value="NEX56244.1"/>
    <property type="molecule type" value="Genomic_DNA"/>
</dbReference>
<dbReference type="InterPro" id="IPR005021">
    <property type="entry name" value="Terminase_largesu-like"/>
</dbReference>
<accession>A0A6M0M9S7</accession>
<dbReference type="InterPro" id="IPR027417">
    <property type="entry name" value="P-loop_NTPase"/>
</dbReference>
<organism evidence="3 4">
    <name type="scientific">Lactococcus lactis</name>
    <dbReference type="NCBI Taxonomy" id="1358"/>
    <lineage>
        <taxon>Bacteria</taxon>
        <taxon>Bacillati</taxon>
        <taxon>Bacillota</taxon>
        <taxon>Bacilli</taxon>
        <taxon>Lactobacillales</taxon>
        <taxon>Streptococcaceae</taxon>
        <taxon>Lactococcus</taxon>
    </lineage>
</organism>
<evidence type="ECO:0000313" key="3">
    <source>
        <dbReference type="EMBL" id="NEX56244.1"/>
    </source>
</evidence>
<reference evidence="3 4" key="1">
    <citation type="submission" date="2019-12" db="EMBL/GenBank/DDBJ databases">
        <title>Draft Genome Sequences of L. lactis strains MS22333, MS22334, MS22336, and MS22337, Isolated from Spontaneous Fermented Camel Milk in Ethiopia.</title>
        <authorList>
            <person name="Bragason E."/>
            <person name="Hansen E.B."/>
            <person name="Guya M.E."/>
            <person name="Berhe T."/>
        </authorList>
    </citation>
    <scope>NUCLEOTIDE SEQUENCE [LARGE SCALE GENOMIC DNA]</scope>
    <source>
        <strain evidence="3 4">MS22336</strain>
    </source>
</reference>
<dbReference type="AlphaFoldDB" id="A0A6M0M9S7"/>
<dbReference type="Proteomes" id="UP000477402">
    <property type="component" value="Unassembled WGS sequence"/>
</dbReference>
<evidence type="ECO:0000259" key="2">
    <source>
        <dbReference type="Pfam" id="PF20441"/>
    </source>
</evidence>
<gene>
    <name evidence="3" type="ORF">GTP08_11355</name>
</gene>
<dbReference type="Gene3D" id="3.40.50.300">
    <property type="entry name" value="P-loop containing nucleotide triphosphate hydrolases"/>
    <property type="match status" value="1"/>
</dbReference>
<dbReference type="PANTHER" id="PTHR41287">
    <property type="match status" value="1"/>
</dbReference>
<dbReference type="GO" id="GO:0004519">
    <property type="term" value="F:endonuclease activity"/>
    <property type="evidence" value="ECO:0007669"/>
    <property type="project" value="InterPro"/>
</dbReference>
<dbReference type="InterPro" id="IPR046461">
    <property type="entry name" value="TerL_ATPase"/>
</dbReference>
<evidence type="ECO:0000259" key="1">
    <source>
        <dbReference type="Pfam" id="PF03354"/>
    </source>
</evidence>
<feature type="domain" description="Terminase large subunit-like endonuclease" evidence="2">
    <location>
        <begin position="308"/>
        <end position="571"/>
    </location>
</feature>
<name>A0A6M0M9S7_9LACT</name>
<evidence type="ECO:0000313" key="4">
    <source>
        <dbReference type="Proteomes" id="UP000477402"/>
    </source>
</evidence>
<comment type="caution">
    <text evidence="3">The sequence shown here is derived from an EMBL/GenBank/DDBJ whole genome shotgun (WGS) entry which is preliminary data.</text>
</comment>